<dbReference type="NCBIfam" id="TIGR01097">
    <property type="entry name" value="PhnE"/>
    <property type="match status" value="1"/>
</dbReference>
<dbReference type="Pfam" id="PF00528">
    <property type="entry name" value="BPD_transp_1"/>
    <property type="match status" value="1"/>
</dbReference>
<feature type="transmembrane region" description="Helical" evidence="7">
    <location>
        <begin position="139"/>
        <end position="159"/>
    </location>
</feature>
<evidence type="ECO:0000259" key="8">
    <source>
        <dbReference type="PROSITE" id="PS50928"/>
    </source>
</evidence>
<feature type="domain" description="ABC transmembrane type-1" evidence="8">
    <location>
        <begin position="73"/>
        <end position="257"/>
    </location>
</feature>
<evidence type="ECO:0000256" key="1">
    <source>
        <dbReference type="ARBA" id="ARBA00004141"/>
    </source>
</evidence>
<feature type="transmembrane region" description="Helical" evidence="7">
    <location>
        <begin position="77"/>
        <end position="99"/>
    </location>
</feature>
<evidence type="ECO:0000256" key="3">
    <source>
        <dbReference type="ARBA" id="ARBA00022448"/>
    </source>
</evidence>
<name>A0A7X6LNP5_WEIHE</name>
<dbReference type="Proteomes" id="UP000585749">
    <property type="component" value="Unassembled WGS sequence"/>
</dbReference>
<comment type="subcellular location">
    <subcellularLocation>
        <location evidence="2">Cell envelope</location>
    </subcellularLocation>
    <subcellularLocation>
        <location evidence="7">Cell membrane</location>
        <topology evidence="7">Multi-pass membrane protein</topology>
    </subcellularLocation>
    <subcellularLocation>
        <location evidence="1">Membrane</location>
        <topology evidence="1">Multi-pass membrane protein</topology>
    </subcellularLocation>
</comment>
<reference evidence="9 10" key="1">
    <citation type="submission" date="2020-04" db="EMBL/GenBank/DDBJ databases">
        <title>MicrobeNet Type strains.</title>
        <authorList>
            <person name="Nicholson A.C."/>
        </authorList>
    </citation>
    <scope>NUCLEOTIDE SEQUENCE [LARGE SCALE GENOMIC DNA]</scope>
    <source>
        <strain evidence="9 10">CCUG 33494</strain>
    </source>
</reference>
<dbReference type="OrthoDB" id="8557224at2"/>
<comment type="similarity">
    <text evidence="7">Belongs to the binding-protein-dependent transport system permease family.</text>
</comment>
<evidence type="ECO:0000313" key="9">
    <source>
        <dbReference type="EMBL" id="NKY67435.1"/>
    </source>
</evidence>
<dbReference type="EMBL" id="JAAXPM010000011">
    <property type="protein sequence ID" value="NKY67435.1"/>
    <property type="molecule type" value="Genomic_DNA"/>
</dbReference>
<dbReference type="GO" id="GO:0005886">
    <property type="term" value="C:plasma membrane"/>
    <property type="evidence" value="ECO:0007669"/>
    <property type="project" value="UniProtKB-SubCell"/>
</dbReference>
<evidence type="ECO:0000256" key="6">
    <source>
        <dbReference type="ARBA" id="ARBA00023136"/>
    </source>
</evidence>
<keyword evidence="3 7" id="KW-0813">Transport</keyword>
<keyword evidence="6 7" id="KW-0472">Membrane</keyword>
<evidence type="ECO:0000256" key="7">
    <source>
        <dbReference type="RuleBase" id="RU363032"/>
    </source>
</evidence>
<feature type="transmembrane region" description="Helical" evidence="7">
    <location>
        <begin position="207"/>
        <end position="230"/>
    </location>
</feature>
<dbReference type="InterPro" id="IPR000515">
    <property type="entry name" value="MetI-like"/>
</dbReference>
<organism evidence="9 10">
    <name type="scientific">Weissella hellenica</name>
    <dbReference type="NCBI Taxonomy" id="46256"/>
    <lineage>
        <taxon>Bacteria</taxon>
        <taxon>Bacillati</taxon>
        <taxon>Bacillota</taxon>
        <taxon>Bacilli</taxon>
        <taxon>Lactobacillales</taxon>
        <taxon>Lactobacillaceae</taxon>
        <taxon>Weissella</taxon>
    </lineage>
</organism>
<keyword evidence="4 7" id="KW-0812">Transmembrane</keyword>
<evidence type="ECO:0000256" key="4">
    <source>
        <dbReference type="ARBA" id="ARBA00022692"/>
    </source>
</evidence>
<accession>A0A7X6LNP5</accession>
<dbReference type="GO" id="GO:0015416">
    <property type="term" value="F:ABC-type phosphonate transporter activity"/>
    <property type="evidence" value="ECO:0007669"/>
    <property type="project" value="InterPro"/>
</dbReference>
<dbReference type="InterPro" id="IPR035906">
    <property type="entry name" value="MetI-like_sf"/>
</dbReference>
<dbReference type="PANTHER" id="PTHR30043:SF8">
    <property type="entry name" value="ABC TRANSPORTER, PERMEASE PROTEIN CC0363, PUTATIVE-RELATED"/>
    <property type="match status" value="1"/>
</dbReference>
<evidence type="ECO:0000256" key="5">
    <source>
        <dbReference type="ARBA" id="ARBA00022989"/>
    </source>
</evidence>
<feature type="transmembrane region" description="Helical" evidence="7">
    <location>
        <begin position="236"/>
        <end position="256"/>
    </location>
</feature>
<feature type="transmembrane region" description="Helical" evidence="7">
    <location>
        <begin position="111"/>
        <end position="133"/>
    </location>
</feature>
<dbReference type="PANTHER" id="PTHR30043">
    <property type="entry name" value="PHOSPHONATES TRANSPORT SYSTEM PERMEASE PROTEIN"/>
    <property type="match status" value="1"/>
</dbReference>
<evidence type="ECO:0000256" key="2">
    <source>
        <dbReference type="ARBA" id="ARBA00004196"/>
    </source>
</evidence>
<comment type="caution">
    <text evidence="9">The sequence shown here is derived from an EMBL/GenBank/DDBJ whole genome shotgun (WGS) entry which is preliminary data.</text>
</comment>
<dbReference type="GO" id="GO:0030313">
    <property type="term" value="C:cell envelope"/>
    <property type="evidence" value="ECO:0007669"/>
    <property type="project" value="UniProtKB-SubCell"/>
</dbReference>
<protein>
    <submittedName>
        <fullName evidence="9">Phosphonate ABC transporter, permease protein PhnE</fullName>
    </submittedName>
</protein>
<gene>
    <name evidence="9" type="primary">phnE</name>
    <name evidence="9" type="ORF">HF960_07125</name>
</gene>
<dbReference type="InterPro" id="IPR005769">
    <property type="entry name" value="PhnE/PtxC"/>
</dbReference>
<sequence length="265" mass="28655">MMQKIQRNSWQKYGPYIIVLVVVLIFVWAFAGIPLSTVKPQAMQVTKSIINGLFHPEWSYVYTGDGEDLVSALIETLAIAFLGTFISAILTLPFAFLAARTKKGFFTPRSTVGKLILTIIRVFPEIVLAIMFIKAVGPGAYAGVLAVSIHSIGMLGKLFSEAIENIDRGPNEAIIAAGGSTLDGLTLATIPAVMPEFMNYTLYRFEIAVRSAAILGIVGAGGIGAPLIFALQTRQWPKVGIILLGIIVMVTVIDFLSGQLRKRLV</sequence>
<keyword evidence="5 7" id="KW-1133">Transmembrane helix</keyword>
<dbReference type="Gene3D" id="1.10.3720.10">
    <property type="entry name" value="MetI-like"/>
    <property type="match status" value="1"/>
</dbReference>
<proteinExistence type="inferred from homology"/>
<evidence type="ECO:0000313" key="10">
    <source>
        <dbReference type="Proteomes" id="UP000585749"/>
    </source>
</evidence>
<dbReference type="SUPFAM" id="SSF161098">
    <property type="entry name" value="MetI-like"/>
    <property type="match status" value="1"/>
</dbReference>
<feature type="transmembrane region" description="Helical" evidence="7">
    <location>
        <begin position="12"/>
        <end position="33"/>
    </location>
</feature>
<dbReference type="PROSITE" id="PS50928">
    <property type="entry name" value="ABC_TM1"/>
    <property type="match status" value="1"/>
</dbReference>
<dbReference type="AlphaFoldDB" id="A0A7X6LNP5"/>